<dbReference type="NCBIfam" id="TIGR01344">
    <property type="entry name" value="malate_syn_A"/>
    <property type="match status" value="1"/>
</dbReference>
<dbReference type="PANTHER" id="PTHR42902">
    <property type="entry name" value="MALATE SYNTHASE"/>
    <property type="match status" value="1"/>
</dbReference>
<dbReference type="GO" id="GO:0005737">
    <property type="term" value="C:cytoplasm"/>
    <property type="evidence" value="ECO:0007669"/>
    <property type="project" value="TreeGrafter"/>
</dbReference>
<evidence type="ECO:0000256" key="3">
    <source>
        <dbReference type="ARBA" id="ARBA00022435"/>
    </source>
</evidence>
<dbReference type="GO" id="GO:0004474">
    <property type="term" value="F:malate synthase activity"/>
    <property type="evidence" value="ECO:0007669"/>
    <property type="project" value="UniProtKB-EC"/>
</dbReference>
<evidence type="ECO:0000256" key="5">
    <source>
        <dbReference type="ARBA" id="ARBA00022679"/>
    </source>
</evidence>
<evidence type="ECO:0000256" key="1">
    <source>
        <dbReference type="ARBA" id="ARBA00006394"/>
    </source>
</evidence>
<keyword evidence="3" id="KW-0329">Glyoxylate bypass</keyword>
<feature type="domain" description="Malate synthase N-terminal" evidence="9">
    <location>
        <begin position="33"/>
        <end position="81"/>
    </location>
</feature>
<accession>A0A974Y090</accession>
<dbReference type="Pfam" id="PF20659">
    <property type="entry name" value="MS_C"/>
    <property type="match status" value="1"/>
</dbReference>
<dbReference type="RefSeq" id="WP_200615026.1">
    <property type="nucleotide sequence ID" value="NZ_CP071518.1"/>
</dbReference>
<sequence>MSAVAHSAAPTRVPAPAPLPAGIQLTARHPLQETLLPSSALAFLADLHRRFEPRRQARLAARRERQAFFDAGGLPDFRADTAAIRAGDWRVAPIPDALLDRRVEITGPTDPKMVINALNSGASCYMADFEDSTSPTWANLLTGQHALREAVAGVIEHIGPAQGDSPGKRYVLRPFAEQAVLLVRPRGWHLDEKHVRVNDAPLSASLFDLGLFAWHNAAMLAADDRGPYFYLPKLQSMEEAQLWNDVLEHIETELGLPVGQMKVTVLIETLPAAFEMDEILHALRGRIAGLNCGRWDYVFSYIKTFRAHRDKVLPERGQVTMAQPFLRAYSELLIQTCHRRGAHAMGGMAAQIPVAGDPAANAEAMARVQADKLREVTAGHDGTWVAHPALIPLARAIFDERMPGRHQHGVRREEVLVVRDDLIKPCLGTITRAGFENNVEVCVRYLAAWLDGNGCVPIHHLMEDAATAEIARTQLWQWLHADGLHLADGSEVDFALFERALLNLPARLGDRTALPGGSRINEAIGMLDRLTHADTLEEFLTLPAYSRLD</sequence>
<dbReference type="PIRSF" id="PIRSF001363">
    <property type="entry name" value="Malate_synth"/>
    <property type="match status" value="1"/>
</dbReference>
<protein>
    <recommendedName>
        <fullName evidence="2">malate synthase</fullName>
        <ecNumber evidence="2">2.3.3.9</ecNumber>
    </recommendedName>
</protein>
<dbReference type="Gene3D" id="3.20.20.360">
    <property type="entry name" value="Malate synthase, domain 3"/>
    <property type="match status" value="1"/>
</dbReference>
<evidence type="ECO:0000259" key="9">
    <source>
        <dbReference type="Pfam" id="PF20656"/>
    </source>
</evidence>
<keyword evidence="12" id="KW-1185">Reference proteome</keyword>
<evidence type="ECO:0000256" key="7">
    <source>
        <dbReference type="PIRSR" id="PIRSR001363-1"/>
    </source>
</evidence>
<comment type="catalytic activity">
    <reaction evidence="6">
        <text>glyoxylate + acetyl-CoA + H2O = (S)-malate + CoA + H(+)</text>
        <dbReference type="Rhea" id="RHEA:18181"/>
        <dbReference type="ChEBI" id="CHEBI:15377"/>
        <dbReference type="ChEBI" id="CHEBI:15378"/>
        <dbReference type="ChEBI" id="CHEBI:15589"/>
        <dbReference type="ChEBI" id="CHEBI:36655"/>
        <dbReference type="ChEBI" id="CHEBI:57287"/>
        <dbReference type="ChEBI" id="CHEBI:57288"/>
        <dbReference type="EC" id="2.3.3.9"/>
    </reaction>
</comment>
<dbReference type="Gene3D" id="1.20.1220.12">
    <property type="entry name" value="Malate synthase, domain III"/>
    <property type="match status" value="1"/>
</dbReference>
<comment type="similarity">
    <text evidence="1">Belongs to the malate synthase family.</text>
</comment>
<evidence type="ECO:0000256" key="4">
    <source>
        <dbReference type="ARBA" id="ARBA00022532"/>
    </source>
</evidence>
<organism evidence="11 12">
    <name type="scientific">Agrilutibacter solisilvae</name>
    <dbReference type="NCBI Taxonomy" id="2763317"/>
    <lineage>
        <taxon>Bacteria</taxon>
        <taxon>Pseudomonadati</taxon>
        <taxon>Pseudomonadota</taxon>
        <taxon>Gammaproteobacteria</taxon>
        <taxon>Lysobacterales</taxon>
        <taxon>Lysobacteraceae</taxon>
        <taxon>Agrilutibacter</taxon>
    </lineage>
</organism>
<gene>
    <name evidence="11" type="ORF">I8J32_003805</name>
</gene>
<dbReference type="GO" id="GO:0006099">
    <property type="term" value="P:tricarboxylic acid cycle"/>
    <property type="evidence" value="ECO:0007669"/>
    <property type="project" value="UniProtKB-KW"/>
</dbReference>
<dbReference type="InterPro" id="IPR006252">
    <property type="entry name" value="Malate_synthA"/>
</dbReference>
<keyword evidence="4" id="KW-0816">Tricarboxylic acid cycle</keyword>
<dbReference type="InterPro" id="IPR001465">
    <property type="entry name" value="Malate_synthase_TIM"/>
</dbReference>
<dbReference type="AlphaFoldDB" id="A0A974Y090"/>
<dbReference type="InterPro" id="IPR046363">
    <property type="entry name" value="MS_N_TIM-barrel_dom"/>
</dbReference>
<dbReference type="InterPro" id="IPR048356">
    <property type="entry name" value="MS_N"/>
</dbReference>
<dbReference type="SUPFAM" id="SSF51645">
    <property type="entry name" value="Malate synthase G"/>
    <property type="match status" value="1"/>
</dbReference>
<dbReference type="FunFam" id="1.20.1220.12:FF:000001">
    <property type="entry name" value="Malate synthase"/>
    <property type="match status" value="1"/>
</dbReference>
<dbReference type="CDD" id="cd00727">
    <property type="entry name" value="malate_synt_A"/>
    <property type="match status" value="1"/>
</dbReference>
<keyword evidence="5 11" id="KW-0808">Transferase</keyword>
<dbReference type="FunFam" id="3.20.20.360:FF:000001">
    <property type="entry name" value="Malate synthase"/>
    <property type="match status" value="1"/>
</dbReference>
<feature type="active site" description="Proton acceptor" evidence="7">
    <location>
        <position position="184"/>
    </location>
</feature>
<dbReference type="InterPro" id="IPR048355">
    <property type="entry name" value="MS_C"/>
</dbReference>
<evidence type="ECO:0000256" key="2">
    <source>
        <dbReference type="ARBA" id="ARBA00012636"/>
    </source>
</evidence>
<evidence type="ECO:0000313" key="11">
    <source>
        <dbReference type="EMBL" id="QSX79041.1"/>
    </source>
</evidence>
<dbReference type="Pfam" id="PF20656">
    <property type="entry name" value="MS_N"/>
    <property type="match status" value="1"/>
</dbReference>
<dbReference type="Proteomes" id="UP000639274">
    <property type="component" value="Chromosome"/>
</dbReference>
<dbReference type="InterPro" id="IPR044856">
    <property type="entry name" value="Malate_synth_C_sf"/>
</dbReference>
<dbReference type="InterPro" id="IPR011076">
    <property type="entry name" value="Malate_synth_sf"/>
</dbReference>
<proteinExistence type="inferred from homology"/>
<dbReference type="KEGG" id="lsf:I8J32_003805"/>
<dbReference type="EMBL" id="CP071518">
    <property type="protein sequence ID" value="QSX79041.1"/>
    <property type="molecule type" value="Genomic_DNA"/>
</dbReference>
<evidence type="ECO:0000259" key="10">
    <source>
        <dbReference type="Pfam" id="PF20659"/>
    </source>
</evidence>
<dbReference type="Pfam" id="PF01274">
    <property type="entry name" value="MS_TIM-barrel"/>
    <property type="match status" value="1"/>
</dbReference>
<evidence type="ECO:0000256" key="6">
    <source>
        <dbReference type="ARBA" id="ARBA00047918"/>
    </source>
</evidence>
<keyword evidence="11" id="KW-0012">Acyltransferase</keyword>
<reference evidence="11 12" key="1">
    <citation type="submission" date="2021-03" db="EMBL/GenBank/DDBJ databases">
        <title>Lysobacter sp. nov. isolated from soil of gangwondo yeongwol, south Korea.</title>
        <authorList>
            <person name="Kim K.R."/>
            <person name="Kim K.H."/>
            <person name="Jeon C.O."/>
        </authorList>
    </citation>
    <scope>NUCLEOTIDE SEQUENCE [LARGE SCALE GENOMIC DNA]</scope>
    <source>
        <strain evidence="11 12">R19</strain>
    </source>
</reference>
<name>A0A974Y090_9GAMM</name>
<feature type="domain" description="Malate synthase C-terminal" evidence="10">
    <location>
        <begin position="430"/>
        <end position="548"/>
    </location>
</feature>
<evidence type="ECO:0000313" key="12">
    <source>
        <dbReference type="Proteomes" id="UP000639274"/>
    </source>
</evidence>
<evidence type="ECO:0000259" key="8">
    <source>
        <dbReference type="Pfam" id="PF01274"/>
    </source>
</evidence>
<dbReference type="PANTHER" id="PTHR42902:SF1">
    <property type="entry name" value="MALATE SYNTHASE 1-RELATED"/>
    <property type="match status" value="1"/>
</dbReference>
<dbReference type="EC" id="2.3.3.9" evidence="2"/>
<feature type="domain" description="Malate synthase TIM barrel" evidence="8">
    <location>
        <begin position="180"/>
        <end position="424"/>
    </location>
</feature>
<feature type="active site" description="Proton donor" evidence="7">
    <location>
        <position position="464"/>
    </location>
</feature>
<dbReference type="GO" id="GO:0006097">
    <property type="term" value="P:glyoxylate cycle"/>
    <property type="evidence" value="ECO:0007669"/>
    <property type="project" value="UniProtKB-KW"/>
</dbReference>